<organism evidence="1 2">
    <name type="scientific">Candidatus Pseudoramibacter fermentans</name>
    <dbReference type="NCBI Taxonomy" id="2594427"/>
    <lineage>
        <taxon>Bacteria</taxon>
        <taxon>Bacillati</taxon>
        <taxon>Bacillota</taxon>
        <taxon>Clostridia</taxon>
        <taxon>Eubacteriales</taxon>
        <taxon>Eubacteriaceae</taxon>
        <taxon>Pseudoramibacter</taxon>
    </lineage>
</organism>
<dbReference type="AlphaFoldDB" id="A0A6L5GTH5"/>
<dbReference type="EMBL" id="VOGB01000005">
    <property type="protein sequence ID" value="MQM73146.1"/>
    <property type="molecule type" value="Genomic_DNA"/>
</dbReference>
<reference evidence="1" key="1">
    <citation type="journal article" date="2020" name="Appl. Environ. Microbiol.">
        <title>Medium-Chain Fatty Acid Synthesis by 'Candidatus Weimeria bifida' gen. nov., sp. nov., and 'Candidatus Pseudoramibacter fermentans' sp. nov.</title>
        <authorList>
            <person name="Scarborough M.J."/>
            <person name="Myers K.S."/>
            <person name="Donohue T.J."/>
            <person name="Noguera D.R."/>
        </authorList>
    </citation>
    <scope>NUCLEOTIDE SEQUENCE</scope>
    <source>
        <strain evidence="1">EUB1.1</strain>
    </source>
</reference>
<dbReference type="Proteomes" id="UP000473648">
    <property type="component" value="Unassembled WGS sequence"/>
</dbReference>
<dbReference type="InterPro" id="IPR036866">
    <property type="entry name" value="RibonucZ/Hydroxyglut_hydro"/>
</dbReference>
<keyword evidence="2" id="KW-1185">Reference proteome</keyword>
<proteinExistence type="predicted"/>
<accession>A0A6L5GTH5</accession>
<dbReference type="SUPFAM" id="SSF56281">
    <property type="entry name" value="Metallo-hydrolase/oxidoreductase"/>
    <property type="match status" value="1"/>
</dbReference>
<dbReference type="Gene3D" id="3.60.15.10">
    <property type="entry name" value="Ribonuclease Z/Hydroxyacylglutathione hydrolase-like"/>
    <property type="match status" value="1"/>
</dbReference>
<sequence>MKIIYLHHSGFVVELDKNTLIFDAITYIQPQFLKKGRRKYFFASHAHTDHFSQIIYNYGTDFDTRYILSDDITRRGGKKTTFIKPYEHLHYDDIKCGPVEIDTFGSTDQGVSFLVQAEGKVIFHAGDLNWWDWSPDARPEIDRAAEERDYKAEIAKIKDFLETNHRKINVAFVPVDSRLGRSATKAAEYFVDELHPQILAPMHCWDEYSVVTDLQQACYGKDVKILTMSKRNEIIYAD</sequence>
<dbReference type="GO" id="GO:0016787">
    <property type="term" value="F:hydrolase activity"/>
    <property type="evidence" value="ECO:0007669"/>
    <property type="project" value="UniProtKB-KW"/>
</dbReference>
<dbReference type="PANTHER" id="PTHR42967:SF1">
    <property type="entry name" value="MBL FOLD METALLO-HYDROLASE"/>
    <property type="match status" value="1"/>
</dbReference>
<dbReference type="PANTHER" id="PTHR42967">
    <property type="entry name" value="METAL DEPENDENT HYDROLASE"/>
    <property type="match status" value="1"/>
</dbReference>
<evidence type="ECO:0000313" key="1">
    <source>
        <dbReference type="EMBL" id="MQM73146.1"/>
    </source>
</evidence>
<comment type="caution">
    <text evidence="1">The sequence shown here is derived from an EMBL/GenBank/DDBJ whole genome shotgun (WGS) entry which is preliminary data.</text>
</comment>
<gene>
    <name evidence="1" type="ORF">FRC53_07030</name>
</gene>
<name>A0A6L5GTH5_9FIRM</name>
<protein>
    <submittedName>
        <fullName evidence="1">MBL fold metallo-hydrolase</fullName>
    </submittedName>
</protein>
<evidence type="ECO:0000313" key="2">
    <source>
        <dbReference type="Proteomes" id="UP000473648"/>
    </source>
</evidence>